<organism evidence="1 2">
    <name type="scientific">Rubroshorea leprosula</name>
    <dbReference type="NCBI Taxonomy" id="152421"/>
    <lineage>
        <taxon>Eukaryota</taxon>
        <taxon>Viridiplantae</taxon>
        <taxon>Streptophyta</taxon>
        <taxon>Embryophyta</taxon>
        <taxon>Tracheophyta</taxon>
        <taxon>Spermatophyta</taxon>
        <taxon>Magnoliopsida</taxon>
        <taxon>eudicotyledons</taxon>
        <taxon>Gunneridae</taxon>
        <taxon>Pentapetalae</taxon>
        <taxon>rosids</taxon>
        <taxon>malvids</taxon>
        <taxon>Malvales</taxon>
        <taxon>Dipterocarpaceae</taxon>
        <taxon>Rubroshorea</taxon>
    </lineage>
</organism>
<keyword evidence="2" id="KW-1185">Reference proteome</keyword>
<proteinExistence type="predicted"/>
<evidence type="ECO:0000313" key="1">
    <source>
        <dbReference type="EMBL" id="GKV33754.1"/>
    </source>
</evidence>
<name>A0AAV5L935_9ROSI</name>
<accession>A0AAV5L935</accession>
<sequence length="43" mass="4914">MQSSIHSFNTPAFTKFLKQFPVSSLDSFVLSLCFHPEVRVLKV</sequence>
<dbReference type="AlphaFoldDB" id="A0AAV5L935"/>
<gene>
    <name evidence="1" type="ORF">SLEP1_g42217</name>
</gene>
<protein>
    <submittedName>
        <fullName evidence="1">Uncharacterized protein</fullName>
    </submittedName>
</protein>
<evidence type="ECO:0000313" key="2">
    <source>
        <dbReference type="Proteomes" id="UP001054252"/>
    </source>
</evidence>
<reference evidence="1 2" key="1">
    <citation type="journal article" date="2021" name="Commun. Biol.">
        <title>The genome of Shorea leprosula (Dipterocarpaceae) highlights the ecological relevance of drought in aseasonal tropical rainforests.</title>
        <authorList>
            <person name="Ng K.K.S."/>
            <person name="Kobayashi M.J."/>
            <person name="Fawcett J.A."/>
            <person name="Hatakeyama M."/>
            <person name="Paape T."/>
            <person name="Ng C.H."/>
            <person name="Ang C.C."/>
            <person name="Tnah L.H."/>
            <person name="Lee C.T."/>
            <person name="Nishiyama T."/>
            <person name="Sese J."/>
            <person name="O'Brien M.J."/>
            <person name="Copetti D."/>
            <person name="Mohd Noor M.I."/>
            <person name="Ong R.C."/>
            <person name="Putra M."/>
            <person name="Sireger I.Z."/>
            <person name="Indrioko S."/>
            <person name="Kosugi Y."/>
            <person name="Izuno A."/>
            <person name="Isagi Y."/>
            <person name="Lee S.L."/>
            <person name="Shimizu K.K."/>
        </authorList>
    </citation>
    <scope>NUCLEOTIDE SEQUENCE [LARGE SCALE GENOMIC DNA]</scope>
    <source>
        <strain evidence="1">214</strain>
    </source>
</reference>
<comment type="caution">
    <text evidence="1">The sequence shown here is derived from an EMBL/GenBank/DDBJ whole genome shotgun (WGS) entry which is preliminary data.</text>
</comment>
<dbReference type="EMBL" id="BPVZ01000102">
    <property type="protein sequence ID" value="GKV33754.1"/>
    <property type="molecule type" value="Genomic_DNA"/>
</dbReference>
<dbReference type="Proteomes" id="UP001054252">
    <property type="component" value="Unassembled WGS sequence"/>
</dbReference>